<dbReference type="EMBL" id="JAAIUW010000008">
    <property type="protein sequence ID" value="KAF7818892.1"/>
    <property type="molecule type" value="Genomic_DNA"/>
</dbReference>
<name>A0A834TBE7_9FABA</name>
<evidence type="ECO:0000313" key="3">
    <source>
        <dbReference type="Proteomes" id="UP000634136"/>
    </source>
</evidence>
<accession>A0A834TBE7</accession>
<protein>
    <submittedName>
        <fullName evidence="2">Uncharacterized protein</fullName>
    </submittedName>
</protein>
<feature type="region of interest" description="Disordered" evidence="1">
    <location>
        <begin position="36"/>
        <end position="57"/>
    </location>
</feature>
<gene>
    <name evidence="2" type="ORF">G2W53_024347</name>
</gene>
<evidence type="ECO:0000313" key="2">
    <source>
        <dbReference type="EMBL" id="KAF7818892.1"/>
    </source>
</evidence>
<sequence length="57" mass="5897">MTFISRGVRPPPAALDSSTRALKVCVRLFDLPGTATKDLGTEGGQETEGIITGSGGY</sequence>
<dbReference type="Proteomes" id="UP000634136">
    <property type="component" value="Unassembled WGS sequence"/>
</dbReference>
<comment type="caution">
    <text evidence="2">The sequence shown here is derived from an EMBL/GenBank/DDBJ whole genome shotgun (WGS) entry which is preliminary data.</text>
</comment>
<reference evidence="2" key="1">
    <citation type="submission" date="2020-09" db="EMBL/GenBank/DDBJ databases">
        <title>Genome-Enabled Discovery of Anthraquinone Biosynthesis in Senna tora.</title>
        <authorList>
            <person name="Kang S.-H."/>
            <person name="Pandey R.P."/>
            <person name="Lee C.-M."/>
            <person name="Sim J.-S."/>
            <person name="Jeong J.-T."/>
            <person name="Choi B.-S."/>
            <person name="Jung M."/>
            <person name="Ginzburg D."/>
            <person name="Zhao K."/>
            <person name="Won S.Y."/>
            <person name="Oh T.-J."/>
            <person name="Yu Y."/>
            <person name="Kim N.-H."/>
            <person name="Lee O.R."/>
            <person name="Lee T.-H."/>
            <person name="Bashyal P."/>
            <person name="Kim T.-S."/>
            <person name="Lee W.-H."/>
            <person name="Kawkins C."/>
            <person name="Kim C.-K."/>
            <person name="Kim J.S."/>
            <person name="Ahn B.O."/>
            <person name="Rhee S.Y."/>
            <person name="Sohng J.K."/>
        </authorList>
    </citation>
    <scope>NUCLEOTIDE SEQUENCE</scope>
    <source>
        <tissue evidence="2">Leaf</tissue>
    </source>
</reference>
<proteinExistence type="predicted"/>
<evidence type="ECO:0000256" key="1">
    <source>
        <dbReference type="SAM" id="MobiDB-lite"/>
    </source>
</evidence>
<keyword evidence="3" id="KW-1185">Reference proteome</keyword>
<dbReference type="AlphaFoldDB" id="A0A834TBE7"/>
<organism evidence="2 3">
    <name type="scientific">Senna tora</name>
    <dbReference type="NCBI Taxonomy" id="362788"/>
    <lineage>
        <taxon>Eukaryota</taxon>
        <taxon>Viridiplantae</taxon>
        <taxon>Streptophyta</taxon>
        <taxon>Embryophyta</taxon>
        <taxon>Tracheophyta</taxon>
        <taxon>Spermatophyta</taxon>
        <taxon>Magnoliopsida</taxon>
        <taxon>eudicotyledons</taxon>
        <taxon>Gunneridae</taxon>
        <taxon>Pentapetalae</taxon>
        <taxon>rosids</taxon>
        <taxon>fabids</taxon>
        <taxon>Fabales</taxon>
        <taxon>Fabaceae</taxon>
        <taxon>Caesalpinioideae</taxon>
        <taxon>Cassia clade</taxon>
        <taxon>Senna</taxon>
    </lineage>
</organism>